<dbReference type="PROSITE" id="PS50035">
    <property type="entry name" value="PLD"/>
    <property type="match status" value="2"/>
</dbReference>
<keyword evidence="4 9" id="KW-0812">Transmembrane</keyword>
<evidence type="ECO:0000256" key="5">
    <source>
        <dbReference type="ARBA" id="ARBA00022737"/>
    </source>
</evidence>
<dbReference type="OrthoDB" id="9762009at2"/>
<evidence type="ECO:0000256" key="8">
    <source>
        <dbReference type="NCBIfam" id="TIGR04265"/>
    </source>
</evidence>
<evidence type="ECO:0000256" key="1">
    <source>
        <dbReference type="ARBA" id="ARBA00004236"/>
    </source>
</evidence>
<evidence type="ECO:0000256" key="3">
    <source>
        <dbReference type="ARBA" id="ARBA00022679"/>
    </source>
</evidence>
<keyword evidence="6 9" id="KW-1133">Transmembrane helix</keyword>
<dbReference type="InterPro" id="IPR022924">
    <property type="entry name" value="Cardiolipin_synthase"/>
</dbReference>
<feature type="domain" description="PLD phosphodiesterase" evidence="10">
    <location>
        <begin position="391"/>
        <end position="418"/>
    </location>
</feature>
<keyword evidence="2" id="KW-1003">Cell membrane</keyword>
<keyword evidence="3" id="KW-0808">Transferase</keyword>
<comment type="subcellular location">
    <subcellularLocation>
        <location evidence="1">Cell membrane</location>
    </subcellularLocation>
</comment>
<dbReference type="SUPFAM" id="SSF56024">
    <property type="entry name" value="Phospholipase D/nuclease"/>
    <property type="match status" value="2"/>
</dbReference>
<dbReference type="InterPro" id="IPR001736">
    <property type="entry name" value="PLipase_D/transphosphatidylase"/>
</dbReference>
<dbReference type="Pfam" id="PF13091">
    <property type="entry name" value="PLDc_2"/>
    <property type="match status" value="2"/>
</dbReference>
<dbReference type="InterPro" id="IPR025202">
    <property type="entry name" value="PLD-like_dom"/>
</dbReference>
<feature type="domain" description="PLD phosphodiesterase" evidence="10">
    <location>
        <begin position="219"/>
        <end position="246"/>
    </location>
</feature>
<dbReference type="Proteomes" id="UP000253862">
    <property type="component" value="Chromosome"/>
</dbReference>
<reference evidence="11 12" key="1">
    <citation type="submission" date="2017-07" db="EMBL/GenBank/DDBJ databases">
        <title>Complete genome sequences and comparative analysis of the novel pathogen Francisella opportunistica.</title>
        <authorList>
            <person name="Dietrich E.A."/>
            <person name="Kingry L.C."/>
            <person name="Petersen J.M."/>
        </authorList>
    </citation>
    <scope>NUCLEOTIDE SEQUENCE [LARGE SCALE GENOMIC DNA]</scope>
    <source>
        <strain evidence="11 12">14-2155</strain>
    </source>
</reference>
<dbReference type="PANTHER" id="PTHR21248">
    <property type="entry name" value="CARDIOLIPIN SYNTHASE"/>
    <property type="match status" value="1"/>
</dbReference>
<dbReference type="Gene3D" id="3.30.870.10">
    <property type="entry name" value="Endonuclease Chain A"/>
    <property type="match status" value="2"/>
</dbReference>
<evidence type="ECO:0000256" key="4">
    <source>
        <dbReference type="ARBA" id="ARBA00022692"/>
    </source>
</evidence>
<dbReference type="NCBIfam" id="TIGR04265">
    <property type="entry name" value="bac_cardiolipin"/>
    <property type="match status" value="1"/>
</dbReference>
<name>A0A345JR75_9GAMM</name>
<proteinExistence type="predicted"/>
<organism evidence="11 12">
    <name type="scientific">Francisella opportunistica</name>
    <dbReference type="NCBI Taxonomy" id="2016517"/>
    <lineage>
        <taxon>Bacteria</taxon>
        <taxon>Pseudomonadati</taxon>
        <taxon>Pseudomonadota</taxon>
        <taxon>Gammaproteobacteria</taxon>
        <taxon>Thiotrichales</taxon>
        <taxon>Francisellaceae</taxon>
        <taxon>Francisella</taxon>
    </lineage>
</organism>
<dbReference type="GO" id="GO:0008808">
    <property type="term" value="F:cardiolipin synthase activity"/>
    <property type="evidence" value="ECO:0007669"/>
    <property type="project" value="UniProtKB-UniRule"/>
</dbReference>
<feature type="transmembrane region" description="Helical" evidence="9">
    <location>
        <begin position="42"/>
        <end position="63"/>
    </location>
</feature>
<dbReference type="RefSeq" id="WP_071629091.1">
    <property type="nucleotide sequence ID" value="NZ_CP022375.1"/>
</dbReference>
<dbReference type="GO" id="GO:0005886">
    <property type="term" value="C:plasma membrane"/>
    <property type="evidence" value="ECO:0007669"/>
    <property type="project" value="UniProtKB-SubCell"/>
</dbReference>
<dbReference type="CDD" id="cd09156">
    <property type="entry name" value="PLDc_CLS_unchar1_1"/>
    <property type="match status" value="1"/>
</dbReference>
<feature type="transmembrane region" description="Helical" evidence="9">
    <location>
        <begin position="7"/>
        <end position="30"/>
    </location>
</feature>
<dbReference type="AlphaFoldDB" id="A0A345JR75"/>
<dbReference type="SMART" id="SM00155">
    <property type="entry name" value="PLDc"/>
    <property type="match status" value="2"/>
</dbReference>
<keyword evidence="12" id="KW-1185">Reference proteome</keyword>
<dbReference type="GO" id="GO:0032049">
    <property type="term" value="P:cardiolipin biosynthetic process"/>
    <property type="evidence" value="ECO:0007669"/>
    <property type="project" value="UniProtKB-UniRule"/>
</dbReference>
<evidence type="ECO:0000256" key="7">
    <source>
        <dbReference type="ARBA" id="ARBA00023136"/>
    </source>
</evidence>
<evidence type="ECO:0000259" key="10">
    <source>
        <dbReference type="PROSITE" id="PS50035"/>
    </source>
</evidence>
<evidence type="ECO:0000256" key="6">
    <source>
        <dbReference type="ARBA" id="ARBA00022989"/>
    </source>
</evidence>
<dbReference type="PANTHER" id="PTHR21248:SF22">
    <property type="entry name" value="PHOSPHOLIPASE D"/>
    <property type="match status" value="1"/>
</dbReference>
<gene>
    <name evidence="11" type="primary">cls</name>
    <name evidence="11" type="ORF">CGC43_04100</name>
</gene>
<accession>A0A345JR75</accession>
<sequence length="476" mass="54865">MEKFLLSLLYILEANIILFVCQALTIFIVLKLIVDKKSASNILAWLLAILFIPYVAIPFFFIFQRKDKRSFWQKEAMNISQPSLELLYLNKSENCKNLPSEIINVFANMKLNTLTSKNSFEMYSDGVKSFQAFIQAIESAKQNIYIQTYVFKNDTTSKLVIKALEKKAAEGVEIKMMIDSLGSFYVYRHNKRIFRNLRKLGAKVVFFMPLIANPLRNYINYRNHRKIYIFDNNTVFSGGMNIGDEYMSPLEHEGMWDDLLFKIQGESLVYFLKIFCSDWHFATNQKLEFNIQNATTQEGFVQVIPSGPDLKEDQLYSGLITAINAAKKKLWIITPYLIPSAELYHSIVLAKKKGVEVKIITPKNSNHKVVDRARVSYIRDFLESNIDVHFTKNMMHAKAVLIDNNIAMLGSVNLDIRSLFLNYEIATFLYSRNDVAKMYQWASKILADSTRNTDHMTTKPSSLVAESILKILTPLM</sequence>
<evidence type="ECO:0000256" key="2">
    <source>
        <dbReference type="ARBA" id="ARBA00022475"/>
    </source>
</evidence>
<evidence type="ECO:0000313" key="11">
    <source>
        <dbReference type="EMBL" id="AXH29821.1"/>
    </source>
</evidence>
<dbReference type="EMBL" id="CP022375">
    <property type="protein sequence ID" value="AXH29821.1"/>
    <property type="molecule type" value="Genomic_DNA"/>
</dbReference>
<keyword evidence="5" id="KW-0677">Repeat</keyword>
<evidence type="ECO:0000256" key="9">
    <source>
        <dbReference type="SAM" id="Phobius"/>
    </source>
</evidence>
<protein>
    <recommendedName>
        <fullName evidence="8">Cardiolipin synthase</fullName>
        <ecNumber evidence="8">2.7.8.-</ecNumber>
    </recommendedName>
</protein>
<dbReference type="KEGG" id="foo:CGC45_04080"/>
<keyword evidence="7 9" id="KW-0472">Membrane</keyword>
<evidence type="ECO:0000313" key="12">
    <source>
        <dbReference type="Proteomes" id="UP000253862"/>
    </source>
</evidence>
<dbReference type="EC" id="2.7.8.-" evidence="8"/>